<sequence>MLAPETPTLYPGNYLHPPDLLDIVLTNLKITPETLSVLQELDSDYNSLLCEWDASIEHQSNWYKPTIRTTDWTKYKSDLQQVLPRNKQRKMLMHPYNYSRLHYKKHTKFTPRLRLNIKA</sequence>
<reference evidence="1" key="1">
    <citation type="submission" date="2020-11" db="EMBL/GenBank/DDBJ databases">
        <authorList>
            <person name="Tran Van P."/>
        </authorList>
    </citation>
    <scope>NUCLEOTIDE SEQUENCE</scope>
</reference>
<accession>A0A7R9FIB7</accession>
<name>A0A7R9FIB7_9NEOP</name>
<dbReference type="AlphaFoldDB" id="A0A7R9FIB7"/>
<proteinExistence type="predicted"/>
<dbReference type="EMBL" id="OE000492">
    <property type="protein sequence ID" value="CAD7454038.1"/>
    <property type="molecule type" value="Genomic_DNA"/>
</dbReference>
<evidence type="ECO:0000313" key="1">
    <source>
        <dbReference type="EMBL" id="CAD7454038.1"/>
    </source>
</evidence>
<organism evidence="1">
    <name type="scientific">Timema tahoe</name>
    <dbReference type="NCBI Taxonomy" id="61484"/>
    <lineage>
        <taxon>Eukaryota</taxon>
        <taxon>Metazoa</taxon>
        <taxon>Ecdysozoa</taxon>
        <taxon>Arthropoda</taxon>
        <taxon>Hexapoda</taxon>
        <taxon>Insecta</taxon>
        <taxon>Pterygota</taxon>
        <taxon>Neoptera</taxon>
        <taxon>Polyneoptera</taxon>
        <taxon>Phasmatodea</taxon>
        <taxon>Timematodea</taxon>
        <taxon>Timematoidea</taxon>
        <taxon>Timematidae</taxon>
        <taxon>Timema</taxon>
    </lineage>
</organism>
<protein>
    <submittedName>
        <fullName evidence="1">Uncharacterized protein</fullName>
    </submittedName>
</protein>
<gene>
    <name evidence="1" type="ORF">TTEB3V08_LOCUS2155</name>
</gene>